<sequence length="382" mass="42631">MIPFFLHCFLLFFFFPGSGAEEFVYNGFANANLSFEGEASIDERGRLGLTTGLDIVGVGHAFYRYPISFRKTPSDPAMHSFTTSFLFEMTSLYEHYGSTPGSDGVAFVISSTNKFLNDSLLPGPYLGLFNMSNRSSASRNILAIELGTIMNPKLNDIDDNHVAININSLISVNSHTAGFYTPDGGFQSVRLNMEQVFQLWVDYDGKAQQLNVTLGFPGSPKPKYPLLSNTLNLSSLLPRELFVGFSASTSTLSTRHFILGWSFKTNGEAPQLNYSAFIEGSAPAGPGLRFNISQEIVPNPNHRSQRARTPLHVLLPVVTLTSLILLVMSAGLGYGYKKRHSIEASSWEYERIRLGDELWSTFFHIQRSGQCYWWVQRQDAPW</sequence>
<dbReference type="InterPro" id="IPR001220">
    <property type="entry name" value="Legume_lectin_dom"/>
</dbReference>
<dbReference type="OMA" id="VISEMEC"/>
<proteinExistence type="inferred from homology"/>
<evidence type="ECO:0000256" key="1">
    <source>
        <dbReference type="ARBA" id="ARBA00004251"/>
    </source>
</evidence>
<dbReference type="InterPro" id="IPR050258">
    <property type="entry name" value="Leguminous_Lectin"/>
</dbReference>
<dbReference type="PANTHER" id="PTHR32401:SF50">
    <property type="entry name" value="OS07G0133000 PROTEIN"/>
    <property type="match status" value="1"/>
</dbReference>
<organism evidence="8 9">
    <name type="scientific">Setaria viridis</name>
    <name type="common">Green bristlegrass</name>
    <name type="synonym">Setaria italica subsp. viridis</name>
    <dbReference type="NCBI Taxonomy" id="4556"/>
    <lineage>
        <taxon>Eukaryota</taxon>
        <taxon>Viridiplantae</taxon>
        <taxon>Streptophyta</taxon>
        <taxon>Embryophyta</taxon>
        <taxon>Tracheophyta</taxon>
        <taxon>Spermatophyta</taxon>
        <taxon>Magnoliopsida</taxon>
        <taxon>Liliopsida</taxon>
        <taxon>Poales</taxon>
        <taxon>Poaceae</taxon>
        <taxon>PACMAD clade</taxon>
        <taxon>Panicoideae</taxon>
        <taxon>Panicodae</taxon>
        <taxon>Paniceae</taxon>
        <taxon>Cenchrinae</taxon>
        <taxon>Setaria</taxon>
    </lineage>
</organism>
<keyword evidence="5" id="KW-0472">Membrane</keyword>
<comment type="similarity">
    <text evidence="2">Belongs to the leguminous lectin family.</text>
</comment>
<feature type="chain" id="PRO_5020446832" description="Legume lectin domain-containing protein" evidence="6">
    <location>
        <begin position="21"/>
        <end position="382"/>
    </location>
</feature>
<evidence type="ECO:0000313" key="8">
    <source>
        <dbReference type="EMBL" id="TKW24914.1"/>
    </source>
</evidence>
<evidence type="ECO:0000256" key="3">
    <source>
        <dbReference type="ARBA" id="ARBA00022475"/>
    </source>
</evidence>
<feature type="signal peptide" evidence="6">
    <location>
        <begin position="1"/>
        <end position="20"/>
    </location>
</feature>
<protein>
    <recommendedName>
        <fullName evidence="7">Legume lectin domain-containing protein</fullName>
    </recommendedName>
</protein>
<keyword evidence="9" id="KW-1185">Reference proteome</keyword>
<evidence type="ECO:0000256" key="5">
    <source>
        <dbReference type="SAM" id="Phobius"/>
    </source>
</evidence>
<keyword evidence="5" id="KW-1133">Transmembrane helix</keyword>
<evidence type="ECO:0000256" key="6">
    <source>
        <dbReference type="SAM" id="SignalP"/>
    </source>
</evidence>
<comment type="subcellular location">
    <subcellularLocation>
        <location evidence="1">Cell membrane</location>
        <topology evidence="1">Single-pass type I membrane protein</topology>
    </subcellularLocation>
</comment>
<dbReference type="Gramene" id="TKW24914">
    <property type="protein sequence ID" value="TKW24914"/>
    <property type="gene ID" value="SEVIR_3G081666v2"/>
</dbReference>
<keyword evidence="3" id="KW-1003">Cell membrane</keyword>
<dbReference type="AlphaFoldDB" id="A0A4U6V9U6"/>
<dbReference type="CDD" id="cd06899">
    <property type="entry name" value="lectin_legume_LecRK_Arcelin_ConA"/>
    <property type="match status" value="1"/>
</dbReference>
<dbReference type="GO" id="GO:0005886">
    <property type="term" value="C:plasma membrane"/>
    <property type="evidence" value="ECO:0007669"/>
    <property type="project" value="UniProtKB-SubCell"/>
</dbReference>
<reference evidence="8" key="1">
    <citation type="submission" date="2019-03" db="EMBL/GenBank/DDBJ databases">
        <title>WGS assembly of Setaria viridis.</title>
        <authorList>
            <person name="Huang P."/>
            <person name="Jenkins J."/>
            <person name="Grimwood J."/>
            <person name="Barry K."/>
            <person name="Healey A."/>
            <person name="Mamidi S."/>
            <person name="Sreedasyam A."/>
            <person name="Shu S."/>
            <person name="Feldman M."/>
            <person name="Wu J."/>
            <person name="Yu Y."/>
            <person name="Chen C."/>
            <person name="Johnson J."/>
            <person name="Rokhsar D."/>
            <person name="Baxter I."/>
            <person name="Schmutz J."/>
            <person name="Brutnell T."/>
            <person name="Kellogg E."/>
        </authorList>
    </citation>
    <scope>NUCLEOTIDE SEQUENCE [LARGE SCALE GENOMIC DNA]</scope>
</reference>
<dbReference type="FunFam" id="2.60.120.200:FF:000112">
    <property type="entry name" value="L-type lectin-domain containing receptor kinase V.9"/>
    <property type="match status" value="1"/>
</dbReference>
<feature type="transmembrane region" description="Helical" evidence="5">
    <location>
        <begin position="313"/>
        <end position="336"/>
    </location>
</feature>
<name>A0A4U6V9U6_SETVI</name>
<keyword evidence="4" id="KW-0430">Lectin</keyword>
<dbReference type="EMBL" id="CM016554">
    <property type="protein sequence ID" value="TKW24914.1"/>
    <property type="molecule type" value="Genomic_DNA"/>
</dbReference>
<dbReference type="Gene3D" id="2.60.120.200">
    <property type="match status" value="1"/>
</dbReference>
<dbReference type="SUPFAM" id="SSF49899">
    <property type="entry name" value="Concanavalin A-like lectins/glucanases"/>
    <property type="match status" value="1"/>
</dbReference>
<evidence type="ECO:0000256" key="2">
    <source>
        <dbReference type="ARBA" id="ARBA00007606"/>
    </source>
</evidence>
<dbReference type="GO" id="GO:0030246">
    <property type="term" value="F:carbohydrate binding"/>
    <property type="evidence" value="ECO:0007669"/>
    <property type="project" value="UniProtKB-KW"/>
</dbReference>
<dbReference type="PANTHER" id="PTHR32401">
    <property type="entry name" value="CONCANAVALIN A-LIKE LECTIN FAMILY PROTEIN"/>
    <property type="match status" value="1"/>
</dbReference>
<evidence type="ECO:0000313" key="9">
    <source>
        <dbReference type="Proteomes" id="UP000298652"/>
    </source>
</evidence>
<dbReference type="Proteomes" id="UP000298652">
    <property type="component" value="Chromosome 3"/>
</dbReference>
<evidence type="ECO:0000259" key="7">
    <source>
        <dbReference type="Pfam" id="PF00139"/>
    </source>
</evidence>
<dbReference type="InterPro" id="IPR013320">
    <property type="entry name" value="ConA-like_dom_sf"/>
</dbReference>
<accession>A0A4U6V9U6</accession>
<keyword evidence="5" id="KW-0812">Transmembrane</keyword>
<keyword evidence="6" id="KW-0732">Signal</keyword>
<evidence type="ECO:0000256" key="4">
    <source>
        <dbReference type="ARBA" id="ARBA00022734"/>
    </source>
</evidence>
<feature type="domain" description="Legume lectin" evidence="7">
    <location>
        <begin position="21"/>
        <end position="273"/>
    </location>
</feature>
<gene>
    <name evidence="8" type="ORF">SEVIR_3G081666v2</name>
</gene>
<dbReference type="Pfam" id="PF00139">
    <property type="entry name" value="Lectin_legB"/>
    <property type="match status" value="1"/>
</dbReference>